<protein>
    <recommendedName>
        <fullName evidence="5">Lipoprotein</fullName>
    </recommendedName>
</protein>
<comment type="caution">
    <text evidence="3">The sequence shown here is derived from an EMBL/GenBank/DDBJ whole genome shotgun (WGS) entry which is preliminary data.</text>
</comment>
<gene>
    <name evidence="3" type="ORF">AZ78_0276</name>
</gene>
<reference evidence="3 4" key="1">
    <citation type="journal article" date="2014" name="Genome Announc.">
        <title>Draft Genome Sequence of Lysobacter capsici AZ78, a Bacterium Antagonistic to Plant-Pathogenic Oomycetes.</title>
        <authorList>
            <person name="Puopolo G."/>
            <person name="Sonego P."/>
            <person name="Engelen K."/>
            <person name="Pertot I."/>
        </authorList>
    </citation>
    <scope>NUCLEOTIDE SEQUENCE [LARGE SCALE GENOMIC DNA]</scope>
    <source>
        <strain evidence="3 4">AZ78</strain>
    </source>
</reference>
<keyword evidence="2" id="KW-0732">Signal</keyword>
<dbReference type="PROSITE" id="PS51257">
    <property type="entry name" value="PROKAR_LIPOPROTEIN"/>
    <property type="match status" value="1"/>
</dbReference>
<sequence length="354" mass="38625">MLPAARMALLAASLLSVAGCVDKGKGGEGEGVDKNPKPAATAPSNATDPALNWGGTTPHDTPPVANPLLAQAEAVMRKADPGFDRFDVNYTTGDLDRDGRDDVVIEYGVGDEDATRHVAKSIYLLLARDGGLQLQPEVTEAFSGCPVVREIVGGQLLADALEACIVPFPKTIGYYAFEWDDRRKRLRQVYEQDTEQRVVMRLQQLREALLAQRKDEVDRHLRAAPAPTAPADRAKPRAAPEQIFADAALRRGFSDTVGMLSHIEFQNDGKHARKATLATSGEGKSAERALYLDLEPSADDSMLESDGYTYVLDASVLVRWPDPGTRGGHQVRFNLIDGDLYLSEHGPFDMDEER</sequence>
<proteinExistence type="predicted"/>
<evidence type="ECO:0008006" key="5">
    <source>
        <dbReference type="Google" id="ProtNLM"/>
    </source>
</evidence>
<dbReference type="Proteomes" id="UP000023435">
    <property type="component" value="Unassembled WGS sequence"/>
</dbReference>
<keyword evidence="4" id="KW-1185">Reference proteome</keyword>
<name>A0A108U543_9GAMM</name>
<feature type="signal peptide" evidence="2">
    <location>
        <begin position="1"/>
        <end position="18"/>
    </location>
</feature>
<dbReference type="AlphaFoldDB" id="A0A108U543"/>
<evidence type="ECO:0000256" key="1">
    <source>
        <dbReference type="SAM" id="MobiDB-lite"/>
    </source>
</evidence>
<accession>A0A108U543</accession>
<feature type="chain" id="PRO_5007131519" description="Lipoprotein" evidence="2">
    <location>
        <begin position="19"/>
        <end position="354"/>
    </location>
</feature>
<evidence type="ECO:0000313" key="4">
    <source>
        <dbReference type="Proteomes" id="UP000023435"/>
    </source>
</evidence>
<feature type="region of interest" description="Disordered" evidence="1">
    <location>
        <begin position="27"/>
        <end position="60"/>
    </location>
</feature>
<dbReference type="InterPro" id="IPR028994">
    <property type="entry name" value="Integrin_alpha_N"/>
</dbReference>
<dbReference type="SUPFAM" id="SSF69318">
    <property type="entry name" value="Integrin alpha N-terminal domain"/>
    <property type="match status" value="1"/>
</dbReference>
<organism evidence="3 4">
    <name type="scientific">Lysobacter capsici AZ78</name>
    <dbReference type="NCBI Taxonomy" id="1444315"/>
    <lineage>
        <taxon>Bacteria</taxon>
        <taxon>Pseudomonadati</taxon>
        <taxon>Pseudomonadota</taxon>
        <taxon>Gammaproteobacteria</taxon>
        <taxon>Lysobacterales</taxon>
        <taxon>Lysobacteraceae</taxon>
        <taxon>Lysobacter</taxon>
    </lineage>
</organism>
<evidence type="ECO:0000313" key="3">
    <source>
        <dbReference type="EMBL" id="KWS02731.1"/>
    </source>
</evidence>
<evidence type="ECO:0000256" key="2">
    <source>
        <dbReference type="SAM" id="SignalP"/>
    </source>
</evidence>
<feature type="compositionally biased region" description="Basic and acidic residues" evidence="1">
    <location>
        <begin position="27"/>
        <end position="36"/>
    </location>
</feature>
<dbReference type="EMBL" id="JAJA02000001">
    <property type="protein sequence ID" value="KWS02731.1"/>
    <property type="molecule type" value="Genomic_DNA"/>
</dbReference>
<feature type="region of interest" description="Disordered" evidence="1">
    <location>
        <begin position="217"/>
        <end position="237"/>
    </location>
</feature>